<dbReference type="GO" id="GO:0016323">
    <property type="term" value="C:basolateral plasma membrane"/>
    <property type="evidence" value="ECO:0007669"/>
    <property type="project" value="TreeGrafter"/>
</dbReference>
<feature type="transmembrane region" description="Helical" evidence="3">
    <location>
        <begin position="515"/>
        <end position="532"/>
    </location>
</feature>
<evidence type="ECO:0000256" key="2">
    <source>
        <dbReference type="SAM" id="MobiDB-lite"/>
    </source>
</evidence>
<feature type="transmembrane region" description="Helical" evidence="3">
    <location>
        <begin position="539"/>
        <end position="559"/>
    </location>
</feature>
<gene>
    <name evidence="4" type="primary">Oatp74D_3</name>
    <name evidence="4" type="ORF">Bhyg_07898</name>
</gene>
<keyword evidence="3" id="KW-0812">Transmembrane</keyword>
<keyword evidence="5" id="KW-1185">Reference proteome</keyword>
<evidence type="ECO:0000256" key="3">
    <source>
        <dbReference type="SAM" id="Phobius"/>
    </source>
</evidence>
<feature type="compositionally biased region" description="Polar residues" evidence="2">
    <location>
        <begin position="100"/>
        <end position="118"/>
    </location>
</feature>
<evidence type="ECO:0000313" key="5">
    <source>
        <dbReference type="Proteomes" id="UP001151699"/>
    </source>
</evidence>
<comment type="caution">
    <text evidence="4">The sequence shown here is derived from an EMBL/GenBank/DDBJ whole genome shotgun (WGS) entry which is preliminary data.</text>
</comment>
<sequence>MLILIGEYQMNNFHFPFSMEMQPKSASFHLVLIIFDLDVMRLPRLFFGPHYKLQDGYLHLDGNFQINIYTERIPSIDVVPISCAWKPILQAENISVAKLNGQSNSPSSQLKTNGTNCTSLDKSSWSSPLLKDSSALEHRNSDENCHKSNNNEWSQLTPSIKRDVKNGWKEIPQDEDGPPKLNGNGVTNGKHGVNGTNGHDKLAELDPLTGERKPNDLDELSNCGIGSCQPKWARVFSSTHIFMVVFLMAWILQGMYYTYFVSVITTIEKLFQIKSKTTGLLMSATEIGQIVTALFLTYYAGRGHRPRWIACGKDNISQINISKGMVLFAFSAFGCTLPHFIFGNQLLHANNAFYSPVNLGSTSVMQNSMHNSSTDATDSYMNLCTLNSNANGSTKEILAEQAAHSQITSAVLIIFFVSLLGVGVGQTAVSTLGIPYIDDNVASRESPIYIAITIGVRILGPAFGFILGSFCTRVYVDISDPGFGPSDPKWIGAWYLVDYVPDAVSGYCDGNCKSFLLFISLFSFFVFMHSTSEIKPWQWALYSLPSVYLVTFPVLLFTVL</sequence>
<feature type="transmembrane region" description="Helical" evidence="3">
    <location>
        <begin position="449"/>
        <end position="476"/>
    </location>
</feature>
<proteinExistence type="predicted"/>
<dbReference type="InterPro" id="IPR036259">
    <property type="entry name" value="MFS_trans_sf"/>
</dbReference>
<dbReference type="PANTHER" id="PTHR11388:SF159">
    <property type="entry name" value="SOLUTE CARRIER ORGANIC ANION TRANSPORTER FAMILY MEMBER 74D"/>
    <property type="match status" value="1"/>
</dbReference>
<accession>A0A9Q0S2F6</accession>
<keyword evidence="1" id="KW-1015">Disulfide bond</keyword>
<keyword evidence="3" id="KW-1133">Transmembrane helix</keyword>
<feature type="compositionally biased region" description="Low complexity" evidence="2">
    <location>
        <begin position="119"/>
        <end position="133"/>
    </location>
</feature>
<feature type="transmembrane region" description="Helical" evidence="3">
    <location>
        <begin position="280"/>
        <end position="300"/>
    </location>
</feature>
<dbReference type="GO" id="GO:0043252">
    <property type="term" value="P:sodium-independent organic anion transport"/>
    <property type="evidence" value="ECO:0007669"/>
    <property type="project" value="TreeGrafter"/>
</dbReference>
<feature type="transmembrane region" description="Helical" evidence="3">
    <location>
        <begin position="321"/>
        <end position="342"/>
    </location>
</feature>
<name>A0A9Q0S2F6_9DIPT</name>
<feature type="compositionally biased region" description="Basic and acidic residues" evidence="2">
    <location>
        <begin position="198"/>
        <end position="213"/>
    </location>
</feature>
<keyword evidence="3" id="KW-0472">Membrane</keyword>
<dbReference type="GO" id="GO:0015347">
    <property type="term" value="F:sodium-independent organic anion transmembrane transporter activity"/>
    <property type="evidence" value="ECO:0007669"/>
    <property type="project" value="TreeGrafter"/>
</dbReference>
<feature type="compositionally biased region" description="Polar residues" evidence="2">
    <location>
        <begin position="147"/>
        <end position="158"/>
    </location>
</feature>
<evidence type="ECO:0000256" key="1">
    <source>
        <dbReference type="ARBA" id="ARBA00023157"/>
    </source>
</evidence>
<dbReference type="OrthoDB" id="5062115at2759"/>
<dbReference type="EMBL" id="WJQU01000002">
    <property type="protein sequence ID" value="KAJ6642942.1"/>
    <property type="molecule type" value="Genomic_DNA"/>
</dbReference>
<dbReference type="Proteomes" id="UP001151699">
    <property type="component" value="Chromosome B"/>
</dbReference>
<dbReference type="AlphaFoldDB" id="A0A9Q0S2F6"/>
<evidence type="ECO:0000313" key="4">
    <source>
        <dbReference type="EMBL" id="KAJ6642942.1"/>
    </source>
</evidence>
<reference evidence="4" key="1">
    <citation type="submission" date="2022-07" db="EMBL/GenBank/DDBJ databases">
        <authorList>
            <person name="Trinca V."/>
            <person name="Uliana J.V.C."/>
            <person name="Torres T.T."/>
            <person name="Ward R.J."/>
            <person name="Monesi N."/>
        </authorList>
    </citation>
    <scope>NUCLEOTIDE SEQUENCE</scope>
    <source>
        <strain evidence="4">HSMRA1968</strain>
        <tissue evidence="4">Whole embryos</tissue>
    </source>
</reference>
<dbReference type="Pfam" id="PF03137">
    <property type="entry name" value="OATP"/>
    <property type="match status" value="1"/>
</dbReference>
<organism evidence="4 5">
    <name type="scientific">Pseudolycoriella hygida</name>
    <dbReference type="NCBI Taxonomy" id="35572"/>
    <lineage>
        <taxon>Eukaryota</taxon>
        <taxon>Metazoa</taxon>
        <taxon>Ecdysozoa</taxon>
        <taxon>Arthropoda</taxon>
        <taxon>Hexapoda</taxon>
        <taxon>Insecta</taxon>
        <taxon>Pterygota</taxon>
        <taxon>Neoptera</taxon>
        <taxon>Endopterygota</taxon>
        <taxon>Diptera</taxon>
        <taxon>Nematocera</taxon>
        <taxon>Sciaroidea</taxon>
        <taxon>Sciaridae</taxon>
        <taxon>Pseudolycoriella</taxon>
    </lineage>
</organism>
<dbReference type="SUPFAM" id="SSF103473">
    <property type="entry name" value="MFS general substrate transporter"/>
    <property type="match status" value="1"/>
</dbReference>
<feature type="transmembrane region" description="Helical" evidence="3">
    <location>
        <begin position="410"/>
        <end position="437"/>
    </location>
</feature>
<feature type="compositionally biased region" description="Basic and acidic residues" evidence="2">
    <location>
        <begin position="160"/>
        <end position="172"/>
    </location>
</feature>
<feature type="compositionally biased region" description="Basic and acidic residues" evidence="2">
    <location>
        <begin position="134"/>
        <end position="146"/>
    </location>
</feature>
<feature type="transmembrane region" description="Helical" evidence="3">
    <location>
        <begin position="241"/>
        <end position="260"/>
    </location>
</feature>
<dbReference type="PANTHER" id="PTHR11388">
    <property type="entry name" value="ORGANIC ANION TRANSPORTER"/>
    <property type="match status" value="1"/>
</dbReference>
<protein>
    <submittedName>
        <fullName evidence="4">Solute carrier organic anion transporter family member 74D</fullName>
    </submittedName>
</protein>
<feature type="region of interest" description="Disordered" evidence="2">
    <location>
        <begin position="100"/>
        <end position="213"/>
    </location>
</feature>
<dbReference type="InterPro" id="IPR004156">
    <property type="entry name" value="OATP"/>
</dbReference>